<feature type="region of interest" description="Disordered" evidence="1">
    <location>
        <begin position="334"/>
        <end position="377"/>
    </location>
</feature>
<comment type="caution">
    <text evidence="3">The sequence shown here is derived from an EMBL/GenBank/DDBJ whole genome shotgun (WGS) entry which is preliminary data.</text>
</comment>
<dbReference type="AlphaFoldDB" id="A0AAD9CWR5"/>
<feature type="compositionally biased region" description="Basic residues" evidence="1">
    <location>
        <begin position="352"/>
        <end position="365"/>
    </location>
</feature>
<sequence>MMSENTRIPSYHTTSSTGHDYLARLSTLSTDLTELAPREIDSPPPPLVPPKPPLSTYSSRSSTTGSVTEAQQVLATRGRFASASSLALLSHQPTFPHLSTLPPDAMGRDDLSIAPSPSHTPLPRPTSSCSEENDLSQPGSPVERERDDEDISVSDDDPHLHRSSELSLTSSRAHLAVALASLPWAEPPPRHSPTSPLMLHPPSPIRLHTPLSAADSLTHSPSTLSRSPSLSFLQNDPARLPRPGHSRSQSGASSVSSARSRREGHPLPPLVGVSSASPSPLSVHAPVPEAQWINPPSARDRPISGYSGMADVVSSNHGSDESVIHSLSAAIRRVSRRSLRSARSGKSLKTQNSRRRSTRSTKSKRTSGSTSTHRWGGKRWEVEKDDLPLVGGDDGWVVVDVRQKEEQLDLQALAGRAAVLERMLRAGKRVSNSTIRARSRLSASSLRRRFTSSRSSRDPHSSKPSASSRLSVISFRREVDGSSAPRTSRSFRERLSRRLTRNGSHEDAFTELGEGSLEEEILDVPEDTGGIIVFPERISLPPPLPEKPNLEANSCMTITCISPASPSPFFDYSQTEKSFMREIEDRPVDVESAWTEQSPHLGHRSPGWRQRQSIMSYLSTGNWDQHARKRWWMSVAVGASVVLIIIVGLLVGLLTRRKGG</sequence>
<proteinExistence type="predicted"/>
<keyword evidence="2" id="KW-1133">Transmembrane helix</keyword>
<feature type="region of interest" description="Disordered" evidence="1">
    <location>
        <begin position="94"/>
        <end position="170"/>
    </location>
</feature>
<feature type="compositionally biased region" description="Low complexity" evidence="1">
    <location>
        <begin position="54"/>
        <end position="68"/>
    </location>
</feature>
<reference evidence="3" key="1">
    <citation type="submission" date="2023-02" db="EMBL/GenBank/DDBJ databases">
        <title>Identification and recombinant expression of a fungal hydrolase from Papiliotrema laurentii that hydrolyzes apple cutin and clears colloidal polyester polyurethane.</title>
        <authorList>
            <consortium name="DOE Joint Genome Institute"/>
            <person name="Roman V.A."/>
            <person name="Bojanowski C."/>
            <person name="Crable B.R."/>
            <person name="Wagner D.N."/>
            <person name="Hung C.S."/>
            <person name="Nadeau L.J."/>
            <person name="Schratz L."/>
            <person name="Haridas S."/>
            <person name="Pangilinan J."/>
            <person name="Lipzen A."/>
            <person name="Na H."/>
            <person name="Yan M."/>
            <person name="Ng V."/>
            <person name="Grigoriev I.V."/>
            <person name="Spatafora J.W."/>
            <person name="Barlow D."/>
            <person name="Biffinger J."/>
            <person name="Kelley-Loughnane N."/>
            <person name="Varaljay V.A."/>
            <person name="Crookes-Goodson W.J."/>
        </authorList>
    </citation>
    <scope>NUCLEOTIDE SEQUENCE</scope>
    <source>
        <strain evidence="3">5307AH</strain>
    </source>
</reference>
<feature type="transmembrane region" description="Helical" evidence="2">
    <location>
        <begin position="631"/>
        <end position="654"/>
    </location>
</feature>
<evidence type="ECO:0000313" key="4">
    <source>
        <dbReference type="Proteomes" id="UP001182556"/>
    </source>
</evidence>
<protein>
    <submittedName>
        <fullName evidence="3">Uncharacterized protein</fullName>
    </submittedName>
</protein>
<feature type="compositionally biased region" description="Low complexity" evidence="1">
    <location>
        <begin position="246"/>
        <end position="258"/>
    </location>
</feature>
<keyword evidence="2" id="KW-0472">Membrane</keyword>
<feature type="region of interest" description="Disordered" evidence="1">
    <location>
        <begin position="184"/>
        <end position="282"/>
    </location>
</feature>
<organism evidence="3 4">
    <name type="scientific">Papiliotrema laurentii</name>
    <name type="common">Cryptococcus laurentii</name>
    <dbReference type="NCBI Taxonomy" id="5418"/>
    <lineage>
        <taxon>Eukaryota</taxon>
        <taxon>Fungi</taxon>
        <taxon>Dikarya</taxon>
        <taxon>Basidiomycota</taxon>
        <taxon>Agaricomycotina</taxon>
        <taxon>Tremellomycetes</taxon>
        <taxon>Tremellales</taxon>
        <taxon>Rhynchogastremaceae</taxon>
        <taxon>Papiliotrema</taxon>
    </lineage>
</organism>
<feature type="region of interest" description="Disordered" evidence="1">
    <location>
        <begin position="431"/>
        <end position="469"/>
    </location>
</feature>
<evidence type="ECO:0000256" key="2">
    <source>
        <dbReference type="SAM" id="Phobius"/>
    </source>
</evidence>
<keyword evidence="2" id="KW-0812">Transmembrane</keyword>
<accession>A0AAD9CWR5</accession>
<feature type="compositionally biased region" description="Low complexity" evidence="1">
    <location>
        <begin position="433"/>
        <end position="445"/>
    </location>
</feature>
<evidence type="ECO:0000313" key="3">
    <source>
        <dbReference type="EMBL" id="KAK1921828.1"/>
    </source>
</evidence>
<feature type="compositionally biased region" description="Polar residues" evidence="1">
    <location>
        <begin position="125"/>
        <end position="139"/>
    </location>
</feature>
<dbReference type="EMBL" id="JAODAN010000010">
    <property type="protein sequence ID" value="KAK1921828.1"/>
    <property type="molecule type" value="Genomic_DNA"/>
</dbReference>
<keyword evidence="4" id="KW-1185">Reference proteome</keyword>
<evidence type="ECO:0000256" key="1">
    <source>
        <dbReference type="SAM" id="MobiDB-lite"/>
    </source>
</evidence>
<name>A0AAD9CWR5_PAPLA</name>
<feature type="compositionally biased region" description="Pro residues" evidence="1">
    <location>
        <begin position="42"/>
        <end position="53"/>
    </location>
</feature>
<feature type="compositionally biased region" description="Low complexity" evidence="1">
    <location>
        <begin position="216"/>
        <end position="233"/>
    </location>
</feature>
<feature type="compositionally biased region" description="Acidic residues" evidence="1">
    <location>
        <begin position="146"/>
        <end position="155"/>
    </location>
</feature>
<feature type="compositionally biased region" description="Polar residues" evidence="1">
    <location>
        <begin position="1"/>
        <end position="18"/>
    </location>
</feature>
<dbReference type="Proteomes" id="UP001182556">
    <property type="component" value="Unassembled WGS sequence"/>
</dbReference>
<gene>
    <name evidence="3" type="ORF">DB88DRAFT_84385</name>
</gene>
<feature type="region of interest" description="Disordered" evidence="1">
    <location>
        <begin position="1"/>
        <end position="71"/>
    </location>
</feature>